<evidence type="ECO:0000313" key="1">
    <source>
        <dbReference type="EMBL" id="OWM66799.1"/>
    </source>
</evidence>
<reference evidence="1" key="2">
    <citation type="submission" date="2017-06" db="EMBL/GenBank/DDBJ databases">
        <title>The pomegranate genome and the genomics of punicalagin biosynthesis.</title>
        <authorList>
            <person name="Xu C."/>
        </authorList>
    </citation>
    <scope>NUCLEOTIDE SEQUENCE [LARGE SCALE GENOMIC DNA]</scope>
    <source>
        <tissue evidence="1">Fresh leaf</tissue>
    </source>
</reference>
<proteinExistence type="predicted"/>
<dbReference type="Proteomes" id="UP000197138">
    <property type="component" value="Unassembled WGS sequence"/>
</dbReference>
<dbReference type="Proteomes" id="UP000233551">
    <property type="component" value="Unassembled WGS sequence"/>
</dbReference>
<gene>
    <name evidence="1" type="ORF">CDL15_Pgr012391</name>
    <name evidence="2" type="ORF">CRG98_024583</name>
</gene>
<dbReference type="AlphaFoldDB" id="A0A218W2P5"/>
<name>A0A218W2P5_PUNGR</name>
<reference evidence="3" key="1">
    <citation type="journal article" date="2017" name="Plant J.">
        <title>The pomegranate (Punica granatum L.) genome and the genomics of punicalagin biosynthesis.</title>
        <authorList>
            <person name="Qin G."/>
            <person name="Xu C."/>
            <person name="Ming R."/>
            <person name="Tang H."/>
            <person name="Guyot R."/>
            <person name="Kramer E.M."/>
            <person name="Hu Y."/>
            <person name="Yi X."/>
            <person name="Qi Y."/>
            <person name="Xu X."/>
            <person name="Gao Z."/>
            <person name="Pan H."/>
            <person name="Jian J."/>
            <person name="Tian Y."/>
            <person name="Yue Z."/>
            <person name="Xu Y."/>
        </authorList>
    </citation>
    <scope>NUCLEOTIDE SEQUENCE [LARGE SCALE GENOMIC DNA]</scope>
    <source>
        <strain evidence="3">cv. Dabenzi</strain>
    </source>
</reference>
<comment type="caution">
    <text evidence="1">The sequence shown here is derived from an EMBL/GenBank/DDBJ whole genome shotgun (WGS) entry which is preliminary data.</text>
</comment>
<evidence type="ECO:0000313" key="4">
    <source>
        <dbReference type="Proteomes" id="UP000233551"/>
    </source>
</evidence>
<protein>
    <submittedName>
        <fullName evidence="1">Uncharacterized protein</fullName>
    </submittedName>
</protein>
<evidence type="ECO:0000313" key="3">
    <source>
        <dbReference type="Proteomes" id="UP000197138"/>
    </source>
</evidence>
<dbReference type="EMBL" id="MTKT01005532">
    <property type="protein sequence ID" value="OWM66799.1"/>
    <property type="molecule type" value="Genomic_DNA"/>
</dbReference>
<reference evidence="2 4" key="3">
    <citation type="submission" date="2017-11" db="EMBL/GenBank/DDBJ databases">
        <title>De-novo sequencing of pomegranate (Punica granatum L.) genome.</title>
        <authorList>
            <person name="Akparov Z."/>
            <person name="Amiraslanov A."/>
            <person name="Hajiyeva S."/>
            <person name="Abbasov M."/>
            <person name="Kaur K."/>
            <person name="Hamwieh A."/>
            <person name="Solovyev V."/>
            <person name="Salamov A."/>
            <person name="Braich B."/>
            <person name="Kosarev P."/>
            <person name="Mahmoud A."/>
            <person name="Hajiyev E."/>
            <person name="Babayeva S."/>
            <person name="Izzatullayeva V."/>
            <person name="Mammadov A."/>
            <person name="Mammadov A."/>
            <person name="Sharifova S."/>
            <person name="Ojaghi J."/>
            <person name="Eynullazada K."/>
            <person name="Bayramov B."/>
            <person name="Abdulazimova A."/>
            <person name="Shahmuradov I."/>
        </authorList>
    </citation>
    <scope>NUCLEOTIDE SEQUENCE [LARGE SCALE GENOMIC DNA]</scope>
    <source>
        <strain evidence="2">AG2017</strain>
        <strain evidence="4">cv. AG2017</strain>
        <tissue evidence="2">Leaf</tissue>
    </source>
</reference>
<evidence type="ECO:0000313" key="2">
    <source>
        <dbReference type="EMBL" id="PKI55037.1"/>
    </source>
</evidence>
<dbReference type="EMBL" id="PGOL01001727">
    <property type="protein sequence ID" value="PKI55037.1"/>
    <property type="molecule type" value="Genomic_DNA"/>
</dbReference>
<organism evidence="1 3">
    <name type="scientific">Punica granatum</name>
    <name type="common">Pomegranate</name>
    <dbReference type="NCBI Taxonomy" id="22663"/>
    <lineage>
        <taxon>Eukaryota</taxon>
        <taxon>Viridiplantae</taxon>
        <taxon>Streptophyta</taxon>
        <taxon>Embryophyta</taxon>
        <taxon>Tracheophyta</taxon>
        <taxon>Spermatophyta</taxon>
        <taxon>Magnoliopsida</taxon>
        <taxon>eudicotyledons</taxon>
        <taxon>Gunneridae</taxon>
        <taxon>Pentapetalae</taxon>
        <taxon>rosids</taxon>
        <taxon>malvids</taxon>
        <taxon>Myrtales</taxon>
        <taxon>Lythraceae</taxon>
        <taxon>Punica</taxon>
    </lineage>
</organism>
<accession>A0A218W2P5</accession>
<sequence>MPLGVVMGVDVHGLHGYMHGTSRVLGKARERAGACGSSKPLRACVRGQMSGAEATSAGARLNAWAYGQATGTCG</sequence>
<keyword evidence="4" id="KW-1185">Reference proteome</keyword>